<gene>
    <name evidence="2" type="ORF">G3I32_39405</name>
</gene>
<evidence type="ECO:0000313" key="2">
    <source>
        <dbReference type="EMBL" id="NEB14822.1"/>
    </source>
</evidence>
<evidence type="ECO:0000256" key="1">
    <source>
        <dbReference type="SAM" id="MobiDB-lite"/>
    </source>
</evidence>
<comment type="caution">
    <text evidence="2">The sequence shown here is derived from an EMBL/GenBank/DDBJ whole genome shotgun (WGS) entry which is preliminary data.</text>
</comment>
<accession>A0A7K3PXV0</accession>
<protein>
    <submittedName>
        <fullName evidence="2">Uncharacterized protein</fullName>
    </submittedName>
</protein>
<evidence type="ECO:0000313" key="3">
    <source>
        <dbReference type="Proteomes" id="UP000470446"/>
    </source>
</evidence>
<organism evidence="2 3">
    <name type="scientific">Streptomyces coelicoflavus</name>
    <dbReference type="NCBI Taxonomy" id="285562"/>
    <lineage>
        <taxon>Bacteria</taxon>
        <taxon>Bacillati</taxon>
        <taxon>Actinomycetota</taxon>
        <taxon>Actinomycetes</taxon>
        <taxon>Kitasatosporales</taxon>
        <taxon>Streptomycetaceae</taxon>
        <taxon>Streptomyces</taxon>
    </lineage>
</organism>
<dbReference type="Proteomes" id="UP000470446">
    <property type="component" value="Unassembled WGS sequence"/>
</dbReference>
<dbReference type="RefSeq" id="WP_164251230.1">
    <property type="nucleotide sequence ID" value="NZ_JAAGMA010001049.1"/>
</dbReference>
<sequence>MSAPSYKRTDSNGTFTGRVNMAGTVGKPAHMAWSFRTSPKVQGARGEASAAAEATAYASDLDIAYDF</sequence>
<feature type="region of interest" description="Disordered" evidence="1">
    <location>
        <begin position="1"/>
        <end position="22"/>
    </location>
</feature>
<dbReference type="EMBL" id="JAAGMA010001049">
    <property type="protein sequence ID" value="NEB14822.1"/>
    <property type="molecule type" value="Genomic_DNA"/>
</dbReference>
<proteinExistence type="predicted"/>
<reference evidence="2 3" key="1">
    <citation type="submission" date="2020-01" db="EMBL/GenBank/DDBJ databases">
        <title>Insect and environment-associated Actinomycetes.</title>
        <authorList>
            <person name="Currrie C."/>
            <person name="Chevrette M."/>
            <person name="Carlson C."/>
            <person name="Stubbendieck R."/>
            <person name="Wendt-Pienkowski E."/>
        </authorList>
    </citation>
    <scope>NUCLEOTIDE SEQUENCE [LARGE SCALE GENOMIC DNA]</scope>
    <source>
        <strain evidence="2 3">SID14163</strain>
    </source>
</reference>
<name>A0A7K3PXV0_9ACTN</name>
<dbReference type="AlphaFoldDB" id="A0A7K3PXV0"/>